<protein>
    <submittedName>
        <fullName evidence="2">Glutathione S-transferase family protein</fullName>
    </submittedName>
</protein>
<dbReference type="SFLD" id="SFLDG00358">
    <property type="entry name" value="Main_(cytGST)"/>
    <property type="match status" value="1"/>
</dbReference>
<dbReference type="SFLD" id="SFLDG01150">
    <property type="entry name" value="Main.1:_Beta-like"/>
    <property type="match status" value="1"/>
</dbReference>
<dbReference type="Pfam" id="PF02798">
    <property type="entry name" value="GST_N"/>
    <property type="match status" value="1"/>
</dbReference>
<dbReference type="Gene3D" id="3.40.30.10">
    <property type="entry name" value="Glutaredoxin"/>
    <property type="match status" value="1"/>
</dbReference>
<evidence type="ECO:0000313" key="3">
    <source>
        <dbReference type="Proteomes" id="UP001596270"/>
    </source>
</evidence>
<dbReference type="RefSeq" id="WP_371437420.1">
    <property type="nucleotide sequence ID" value="NZ_JBHSRS010000005.1"/>
</dbReference>
<name>A0ABW1TSN5_9BURK</name>
<dbReference type="Proteomes" id="UP001596270">
    <property type="component" value="Unassembled WGS sequence"/>
</dbReference>
<evidence type="ECO:0000259" key="1">
    <source>
        <dbReference type="PROSITE" id="PS50404"/>
    </source>
</evidence>
<accession>A0ABW1TSN5</accession>
<keyword evidence="3" id="KW-1185">Reference proteome</keyword>
<dbReference type="PANTHER" id="PTHR44051">
    <property type="entry name" value="GLUTATHIONE S-TRANSFERASE-RELATED"/>
    <property type="match status" value="1"/>
</dbReference>
<dbReference type="SFLD" id="SFLDS00019">
    <property type="entry name" value="Glutathione_Transferase_(cytos"/>
    <property type="match status" value="1"/>
</dbReference>
<dbReference type="InterPro" id="IPR036249">
    <property type="entry name" value="Thioredoxin-like_sf"/>
</dbReference>
<dbReference type="Gene3D" id="1.20.1050.10">
    <property type="match status" value="1"/>
</dbReference>
<reference evidence="3" key="1">
    <citation type="journal article" date="2019" name="Int. J. Syst. Evol. Microbiol.">
        <title>The Global Catalogue of Microorganisms (GCM) 10K type strain sequencing project: providing services to taxonomists for standard genome sequencing and annotation.</title>
        <authorList>
            <consortium name="The Broad Institute Genomics Platform"/>
            <consortium name="The Broad Institute Genome Sequencing Center for Infectious Disease"/>
            <person name="Wu L."/>
            <person name="Ma J."/>
        </authorList>
    </citation>
    <scope>NUCLEOTIDE SEQUENCE [LARGE SCALE GENOMIC DNA]</scope>
    <source>
        <strain evidence="3">CCUG 39402</strain>
    </source>
</reference>
<dbReference type="InterPro" id="IPR004045">
    <property type="entry name" value="Glutathione_S-Trfase_N"/>
</dbReference>
<proteinExistence type="predicted"/>
<dbReference type="PROSITE" id="PS50404">
    <property type="entry name" value="GST_NTER"/>
    <property type="match status" value="1"/>
</dbReference>
<dbReference type="InterPro" id="IPR036282">
    <property type="entry name" value="Glutathione-S-Trfase_C_sf"/>
</dbReference>
<sequence length="206" mass="22708">MSIRLYYHPYSRAAGTIWALEEAGVPYELKVIDIMKGDQKSAELISKNPMGKLPTLVDGDVVVTEASAIALYLADRYAPGRLAPALDDPKRGTYLRWALFAPSVIEPAVMAKGGDWTVKEIAAGWGNYASMIAATESAIIGKRFVLGDDFSMVDVVLGGTLRFMLGFNQIEARPEFVAYVERLDERPAYQRAEAKNMAMRKELGLK</sequence>
<dbReference type="CDD" id="cd03046">
    <property type="entry name" value="GST_N_GTT1_like"/>
    <property type="match status" value="1"/>
</dbReference>
<dbReference type="EMBL" id="JBHSRS010000005">
    <property type="protein sequence ID" value="MFC6280338.1"/>
    <property type="molecule type" value="Genomic_DNA"/>
</dbReference>
<dbReference type="SUPFAM" id="SSF52833">
    <property type="entry name" value="Thioredoxin-like"/>
    <property type="match status" value="1"/>
</dbReference>
<dbReference type="PANTHER" id="PTHR44051:SF21">
    <property type="entry name" value="GLUTATHIONE S-TRANSFERASE FAMILY PROTEIN"/>
    <property type="match status" value="1"/>
</dbReference>
<gene>
    <name evidence="2" type="ORF">ACFQND_03705</name>
</gene>
<evidence type="ECO:0000313" key="2">
    <source>
        <dbReference type="EMBL" id="MFC6280338.1"/>
    </source>
</evidence>
<dbReference type="InterPro" id="IPR040079">
    <property type="entry name" value="Glutathione_S-Trfase"/>
</dbReference>
<organism evidence="2 3">
    <name type="scientific">Polaromonas aquatica</name>
    <dbReference type="NCBI Taxonomy" id="332657"/>
    <lineage>
        <taxon>Bacteria</taxon>
        <taxon>Pseudomonadati</taxon>
        <taxon>Pseudomonadota</taxon>
        <taxon>Betaproteobacteria</taxon>
        <taxon>Burkholderiales</taxon>
        <taxon>Comamonadaceae</taxon>
        <taxon>Polaromonas</taxon>
    </lineage>
</organism>
<comment type="caution">
    <text evidence="2">The sequence shown here is derived from an EMBL/GenBank/DDBJ whole genome shotgun (WGS) entry which is preliminary data.</text>
</comment>
<dbReference type="CDD" id="cd03207">
    <property type="entry name" value="GST_C_8"/>
    <property type="match status" value="1"/>
</dbReference>
<feature type="domain" description="GST N-terminal" evidence="1">
    <location>
        <begin position="1"/>
        <end position="81"/>
    </location>
</feature>
<dbReference type="SUPFAM" id="SSF47616">
    <property type="entry name" value="GST C-terminal domain-like"/>
    <property type="match status" value="1"/>
</dbReference>
<dbReference type="Pfam" id="PF13410">
    <property type="entry name" value="GST_C_2"/>
    <property type="match status" value="1"/>
</dbReference>